<dbReference type="EMBL" id="QQBB01000001">
    <property type="protein sequence ID" value="RDI62667.1"/>
    <property type="molecule type" value="Genomic_DNA"/>
</dbReference>
<keyword evidence="9 13" id="KW-1133">Transmembrane helix</keyword>
<organism evidence="15 16">
    <name type="scientific">Microvirga subterranea</name>
    <dbReference type="NCBI Taxonomy" id="186651"/>
    <lineage>
        <taxon>Bacteria</taxon>
        <taxon>Pseudomonadati</taxon>
        <taxon>Pseudomonadota</taxon>
        <taxon>Alphaproteobacteria</taxon>
        <taxon>Hyphomicrobiales</taxon>
        <taxon>Methylobacteriaceae</taxon>
        <taxon>Microvirga</taxon>
    </lineage>
</organism>
<evidence type="ECO:0000313" key="16">
    <source>
        <dbReference type="Proteomes" id="UP000254925"/>
    </source>
</evidence>
<dbReference type="OrthoDB" id="1247465at2"/>
<dbReference type="PANTHER" id="PTHR30529">
    <property type="entry name" value="CYTOCHROME B561"/>
    <property type="match status" value="1"/>
</dbReference>
<sequence>MRRYSRVLIAIHWLTALLILAAWFTSEGGRQVRLNPPLLHFGIGLAVLMLVVPRLIARGLGGAPRVENPQGPWLNLLTQAGHAVLYAFMIGLPITGWYAASRMGVPVSFFGISLPAIAAPVQGSPGMIAEIHETGGTLILLLSGLHAMIALWHQFVLRDGTLERMNPV</sequence>
<accession>A0A370HVY5</accession>
<keyword evidence="10" id="KW-0408">Iron</keyword>
<evidence type="ECO:0000313" key="15">
    <source>
        <dbReference type="EMBL" id="RDI62667.1"/>
    </source>
</evidence>
<dbReference type="Proteomes" id="UP000254925">
    <property type="component" value="Unassembled WGS sequence"/>
</dbReference>
<dbReference type="InterPro" id="IPR016174">
    <property type="entry name" value="Di-haem_cyt_TM"/>
</dbReference>
<gene>
    <name evidence="15" type="ORF">DES45_101938</name>
</gene>
<dbReference type="GO" id="GO:0009055">
    <property type="term" value="F:electron transfer activity"/>
    <property type="evidence" value="ECO:0007669"/>
    <property type="project" value="InterPro"/>
</dbReference>
<comment type="similarity">
    <text evidence="12">Belongs to the cytochrome b561 family.</text>
</comment>
<evidence type="ECO:0000256" key="12">
    <source>
        <dbReference type="ARBA" id="ARBA00037975"/>
    </source>
</evidence>
<dbReference type="GO" id="GO:0005886">
    <property type="term" value="C:plasma membrane"/>
    <property type="evidence" value="ECO:0007669"/>
    <property type="project" value="UniProtKB-SubCell"/>
</dbReference>
<name>A0A370HVY5_9HYPH</name>
<dbReference type="GO" id="GO:0046872">
    <property type="term" value="F:metal ion binding"/>
    <property type="evidence" value="ECO:0007669"/>
    <property type="project" value="UniProtKB-KW"/>
</dbReference>
<evidence type="ECO:0000256" key="8">
    <source>
        <dbReference type="ARBA" id="ARBA00022982"/>
    </source>
</evidence>
<evidence type="ECO:0000256" key="6">
    <source>
        <dbReference type="ARBA" id="ARBA00022692"/>
    </source>
</evidence>
<keyword evidence="5" id="KW-0349">Heme</keyword>
<reference evidence="15 16" key="1">
    <citation type="submission" date="2018-07" db="EMBL/GenBank/DDBJ databases">
        <title>Genomic Encyclopedia of Type Strains, Phase IV (KMG-IV): sequencing the most valuable type-strain genomes for metagenomic binning, comparative biology and taxonomic classification.</title>
        <authorList>
            <person name="Goeker M."/>
        </authorList>
    </citation>
    <scope>NUCLEOTIDE SEQUENCE [LARGE SCALE GENOMIC DNA]</scope>
    <source>
        <strain evidence="15 16">DSM 14364</strain>
    </source>
</reference>
<comment type="cofactor">
    <cofactor evidence="1">
        <name>heme b</name>
        <dbReference type="ChEBI" id="CHEBI:60344"/>
    </cofactor>
</comment>
<keyword evidence="3" id="KW-0813">Transport</keyword>
<feature type="transmembrane region" description="Helical" evidence="13">
    <location>
        <begin position="135"/>
        <end position="155"/>
    </location>
</feature>
<evidence type="ECO:0000256" key="2">
    <source>
        <dbReference type="ARBA" id="ARBA00004651"/>
    </source>
</evidence>
<feature type="domain" description="Cytochrome b561 bacterial/Ni-hydrogenase" evidence="14">
    <location>
        <begin position="3"/>
        <end position="165"/>
    </location>
</feature>
<evidence type="ECO:0000256" key="5">
    <source>
        <dbReference type="ARBA" id="ARBA00022617"/>
    </source>
</evidence>
<dbReference type="GO" id="GO:0020037">
    <property type="term" value="F:heme binding"/>
    <property type="evidence" value="ECO:0007669"/>
    <property type="project" value="TreeGrafter"/>
</dbReference>
<dbReference type="RefSeq" id="WP_114768755.1">
    <property type="nucleotide sequence ID" value="NZ_QQBB01000001.1"/>
</dbReference>
<dbReference type="InterPro" id="IPR011577">
    <property type="entry name" value="Cyt_b561_bac/Ni-Hgenase"/>
</dbReference>
<keyword evidence="16" id="KW-1185">Reference proteome</keyword>
<keyword evidence="11 13" id="KW-0472">Membrane</keyword>
<feature type="transmembrane region" description="Helical" evidence="13">
    <location>
        <begin position="105"/>
        <end position="123"/>
    </location>
</feature>
<dbReference type="SUPFAM" id="SSF81342">
    <property type="entry name" value="Transmembrane di-heme cytochromes"/>
    <property type="match status" value="1"/>
</dbReference>
<keyword evidence="6 13" id="KW-0812">Transmembrane</keyword>
<dbReference type="PANTHER" id="PTHR30529:SF3">
    <property type="entry name" value="CYTOCHROME B561 HOMOLOG 1"/>
    <property type="match status" value="1"/>
</dbReference>
<dbReference type="InterPro" id="IPR052168">
    <property type="entry name" value="Cytochrome_b561_oxidase"/>
</dbReference>
<proteinExistence type="inferred from homology"/>
<keyword evidence="4" id="KW-1003">Cell membrane</keyword>
<comment type="caution">
    <text evidence="15">The sequence shown here is derived from an EMBL/GenBank/DDBJ whole genome shotgun (WGS) entry which is preliminary data.</text>
</comment>
<evidence type="ECO:0000256" key="13">
    <source>
        <dbReference type="SAM" id="Phobius"/>
    </source>
</evidence>
<feature type="transmembrane region" description="Helical" evidence="13">
    <location>
        <begin position="7"/>
        <end position="26"/>
    </location>
</feature>
<dbReference type="GO" id="GO:0022904">
    <property type="term" value="P:respiratory electron transport chain"/>
    <property type="evidence" value="ECO:0007669"/>
    <property type="project" value="InterPro"/>
</dbReference>
<keyword evidence="8" id="KW-0249">Electron transport</keyword>
<dbReference type="Pfam" id="PF01292">
    <property type="entry name" value="Ni_hydr_CYTB"/>
    <property type="match status" value="1"/>
</dbReference>
<evidence type="ECO:0000256" key="3">
    <source>
        <dbReference type="ARBA" id="ARBA00022448"/>
    </source>
</evidence>
<evidence type="ECO:0000256" key="4">
    <source>
        <dbReference type="ARBA" id="ARBA00022475"/>
    </source>
</evidence>
<evidence type="ECO:0000256" key="7">
    <source>
        <dbReference type="ARBA" id="ARBA00022723"/>
    </source>
</evidence>
<evidence type="ECO:0000259" key="14">
    <source>
        <dbReference type="Pfam" id="PF01292"/>
    </source>
</evidence>
<feature type="transmembrane region" description="Helical" evidence="13">
    <location>
        <begin position="38"/>
        <end position="56"/>
    </location>
</feature>
<evidence type="ECO:0000256" key="11">
    <source>
        <dbReference type="ARBA" id="ARBA00023136"/>
    </source>
</evidence>
<evidence type="ECO:0000256" key="1">
    <source>
        <dbReference type="ARBA" id="ARBA00001970"/>
    </source>
</evidence>
<evidence type="ECO:0000256" key="9">
    <source>
        <dbReference type="ARBA" id="ARBA00022989"/>
    </source>
</evidence>
<comment type="subcellular location">
    <subcellularLocation>
        <location evidence="2">Cell membrane</location>
        <topology evidence="2">Multi-pass membrane protein</topology>
    </subcellularLocation>
</comment>
<feature type="transmembrane region" description="Helical" evidence="13">
    <location>
        <begin position="76"/>
        <end position="99"/>
    </location>
</feature>
<keyword evidence="7" id="KW-0479">Metal-binding</keyword>
<dbReference type="AlphaFoldDB" id="A0A370HVY5"/>
<evidence type="ECO:0000256" key="10">
    <source>
        <dbReference type="ARBA" id="ARBA00023004"/>
    </source>
</evidence>
<protein>
    <submittedName>
        <fullName evidence="15">Cytochrome b561</fullName>
    </submittedName>
</protein>